<reference evidence="2" key="1">
    <citation type="submission" date="2020-09" db="EMBL/GenBank/DDBJ databases">
        <title>Bacillus faecalis sp. nov., a moderately halophilic bacterium isolated from cow faeces.</title>
        <authorList>
            <person name="Jiang L."/>
            <person name="Lee J."/>
        </authorList>
    </citation>
    <scope>NUCLEOTIDE SEQUENCE</scope>
    <source>
        <strain evidence="2">AGMB 02131</strain>
    </source>
</reference>
<dbReference type="SUPFAM" id="SSF51905">
    <property type="entry name" value="FAD/NAD(P)-binding domain"/>
    <property type="match status" value="1"/>
</dbReference>
<organism evidence="2 3">
    <name type="scientific">Peribacillus faecalis</name>
    <dbReference type="NCBI Taxonomy" id="2772559"/>
    <lineage>
        <taxon>Bacteria</taxon>
        <taxon>Bacillati</taxon>
        <taxon>Bacillota</taxon>
        <taxon>Bacilli</taxon>
        <taxon>Bacillales</taxon>
        <taxon>Bacillaceae</taxon>
        <taxon>Peribacillus</taxon>
    </lineage>
</organism>
<sequence length="491" mass="53876">MMKQYDVIVVGAGPAGIFACYELSLKMPQAKVLLIDKGHDIYKRNCPILQKKIEKCPPAVGRKEFAGCLPACSITNGFGGAGAYSDGKFNITSEFGGWMTDYLDDSQVIDLIKYVDAINLSHGATETITDPLTPEVREIEKRGYAAGLKLLRSQVRHLGTEQNLEILKSIFEYLKDKVDMQFKTEVEDIVTEKNESGHQIKGIVLKDGSAILADKVVIAPGRDGSKWLTKIMKKRRLHMINNQVDIGVRVETSDVVMEEINTHLYEGKFIYNTSVGTQVRTFCSNPSGHVVVENHSGIMLANGHAYKDKKLGSSNTNFALLVSHKFSEPFDQPNEYAIDVSRLANALSNGGIIVQKYGDILKGRRSTEKRIKEGFIEPTLKEAVPGDLGLVLPYNTMKSLIEMTEALNHVSPGLASEHTLFYGVEAKFYSARPVTNKHFESEISGLYVGGDGAGITRGLAQAGACGVWIARDIINKVNGIQTSPAVQNVYA</sequence>
<dbReference type="InterPro" id="IPR049516">
    <property type="entry name" value="FAD-depend_C"/>
</dbReference>
<dbReference type="Gene3D" id="3.50.50.60">
    <property type="entry name" value="FAD/NAD(P)-binding domain"/>
    <property type="match status" value="2"/>
</dbReference>
<proteinExistence type="predicted"/>
<gene>
    <name evidence="2" type="ORF">IEO70_17255</name>
</gene>
<dbReference type="PANTHER" id="PTHR43106">
    <property type="entry name" value="DEHYDROGENASE-RELATED"/>
    <property type="match status" value="1"/>
</dbReference>
<evidence type="ECO:0000259" key="1">
    <source>
        <dbReference type="Pfam" id="PF21688"/>
    </source>
</evidence>
<feature type="domain" description="FAD-dependent protein C-terminal" evidence="1">
    <location>
        <begin position="246"/>
        <end position="427"/>
    </location>
</feature>
<protein>
    <submittedName>
        <fullName evidence="2">NAD(P)/FAD-dependent oxidoreductase</fullName>
    </submittedName>
</protein>
<dbReference type="InterPro" id="IPR028348">
    <property type="entry name" value="FAD-binding_protein"/>
</dbReference>
<accession>A0A927D2W3</accession>
<evidence type="ECO:0000313" key="3">
    <source>
        <dbReference type="Proteomes" id="UP000602076"/>
    </source>
</evidence>
<dbReference type="PANTHER" id="PTHR43106:SF1">
    <property type="entry name" value="DEHYDROGENASE-RELATED"/>
    <property type="match status" value="1"/>
</dbReference>
<dbReference type="Pfam" id="PF21688">
    <property type="entry name" value="FAD-depend_C"/>
    <property type="match status" value="1"/>
</dbReference>
<dbReference type="AlphaFoldDB" id="A0A927D2W3"/>
<dbReference type="RefSeq" id="WP_190999690.1">
    <property type="nucleotide sequence ID" value="NZ_JACXSI010000055.1"/>
</dbReference>
<dbReference type="Proteomes" id="UP000602076">
    <property type="component" value="Unassembled WGS sequence"/>
</dbReference>
<evidence type="ECO:0000313" key="2">
    <source>
        <dbReference type="EMBL" id="MBD3110084.1"/>
    </source>
</evidence>
<dbReference type="PROSITE" id="PS51257">
    <property type="entry name" value="PROKAR_LIPOPROTEIN"/>
    <property type="match status" value="1"/>
</dbReference>
<dbReference type="InterPro" id="IPR036188">
    <property type="entry name" value="FAD/NAD-bd_sf"/>
</dbReference>
<comment type="caution">
    <text evidence="2">The sequence shown here is derived from an EMBL/GenBank/DDBJ whole genome shotgun (WGS) entry which is preliminary data.</text>
</comment>
<keyword evidence="3" id="KW-1185">Reference proteome</keyword>
<name>A0A927D2W3_9BACI</name>
<dbReference type="PIRSF" id="PIRSF038984">
    <property type="entry name" value="FAD_binding_protein"/>
    <property type="match status" value="1"/>
</dbReference>
<dbReference type="EMBL" id="JACXSI010000055">
    <property type="protein sequence ID" value="MBD3110084.1"/>
    <property type="molecule type" value="Genomic_DNA"/>
</dbReference>